<dbReference type="PANTHER" id="PTHR36842:SF1">
    <property type="entry name" value="PROTEIN TOLB"/>
    <property type="match status" value="1"/>
</dbReference>
<evidence type="ECO:0000313" key="4">
    <source>
        <dbReference type="EMBL" id="MDA0158846.1"/>
    </source>
</evidence>
<proteinExistence type="inferred from homology"/>
<feature type="compositionally biased region" description="Basic and acidic residues" evidence="2">
    <location>
        <begin position="326"/>
        <end position="340"/>
    </location>
</feature>
<dbReference type="PANTHER" id="PTHR36842">
    <property type="entry name" value="PROTEIN TOLB HOMOLOG"/>
    <property type="match status" value="1"/>
</dbReference>
<feature type="chain" id="PRO_5040967892" evidence="3">
    <location>
        <begin position="25"/>
        <end position="340"/>
    </location>
</feature>
<evidence type="ECO:0000256" key="1">
    <source>
        <dbReference type="ARBA" id="ARBA00009820"/>
    </source>
</evidence>
<dbReference type="AlphaFoldDB" id="A0A9X3MNG0"/>
<dbReference type="Proteomes" id="UP001149140">
    <property type="component" value="Unassembled WGS sequence"/>
</dbReference>
<keyword evidence="5" id="KW-1185">Reference proteome</keyword>
<dbReference type="EMBL" id="JAPDOD010000001">
    <property type="protein sequence ID" value="MDA0158846.1"/>
    <property type="molecule type" value="Genomic_DNA"/>
</dbReference>
<evidence type="ECO:0000313" key="5">
    <source>
        <dbReference type="Proteomes" id="UP001149140"/>
    </source>
</evidence>
<organism evidence="4 5">
    <name type="scientific">Solirubrobacter ginsenosidimutans</name>
    <dbReference type="NCBI Taxonomy" id="490573"/>
    <lineage>
        <taxon>Bacteria</taxon>
        <taxon>Bacillati</taxon>
        <taxon>Actinomycetota</taxon>
        <taxon>Thermoleophilia</taxon>
        <taxon>Solirubrobacterales</taxon>
        <taxon>Solirubrobacteraceae</taxon>
        <taxon>Solirubrobacter</taxon>
    </lineage>
</organism>
<name>A0A9X3MNG0_9ACTN</name>
<evidence type="ECO:0000256" key="2">
    <source>
        <dbReference type="SAM" id="MobiDB-lite"/>
    </source>
</evidence>
<evidence type="ECO:0000256" key="3">
    <source>
        <dbReference type="SAM" id="SignalP"/>
    </source>
</evidence>
<dbReference type="InterPro" id="IPR011659">
    <property type="entry name" value="WD40"/>
</dbReference>
<accession>A0A9X3MNG0</accession>
<comment type="caution">
    <text evidence="4">The sequence shown here is derived from an EMBL/GenBank/DDBJ whole genome shotgun (WGS) entry which is preliminary data.</text>
</comment>
<dbReference type="InterPro" id="IPR011042">
    <property type="entry name" value="6-blade_b-propeller_TolB-like"/>
</dbReference>
<keyword evidence="3" id="KW-0732">Signal</keyword>
<dbReference type="Gene3D" id="2.120.10.30">
    <property type="entry name" value="TolB, C-terminal domain"/>
    <property type="match status" value="2"/>
</dbReference>
<comment type="similarity">
    <text evidence="1">Belongs to the TolB family.</text>
</comment>
<feature type="signal peptide" evidence="3">
    <location>
        <begin position="1"/>
        <end position="24"/>
    </location>
</feature>
<sequence length="340" mass="36483">MGLLCRSLVVAALLTLAVASPAQATFFGRNGNIAFGRLIADDPNFVRHLFTTGANGSGLSQLTAFGFGTFSDFPDYAPDGRTVAFQRFDVASDTTQLWLVDADGRNPRQLTAFPDGAYDPGFSPDGRTLAIDSFVAPDPGIFLIPAKPRTGAPLTNASAQRVTRVTDGGFDSEPQFSPDGRWIAFTRYSVECADDDPSDCLTRIFKVRTNGTQLTQLTGPELNASAPDWHPTGLAIAFDTHDDGLAPNAGHIMVMLADGSHQKVIVRGAQDSYYQNPSFSPDGTRVSYAKWPLLPDGISADTSEIWTAWVTGDGQRRASSGAISDNKPDWGSRSLFGDDH</sequence>
<dbReference type="SUPFAM" id="SSF69304">
    <property type="entry name" value="Tricorn protease N-terminal domain"/>
    <property type="match status" value="1"/>
</dbReference>
<protein>
    <submittedName>
        <fullName evidence="4">Uncharacterized protein</fullName>
    </submittedName>
</protein>
<reference evidence="4" key="1">
    <citation type="submission" date="2022-10" db="EMBL/GenBank/DDBJ databases">
        <title>The WGS of Solirubrobacter ginsenosidimutans DSM 21036.</title>
        <authorList>
            <person name="Jiang Z."/>
        </authorList>
    </citation>
    <scope>NUCLEOTIDE SEQUENCE</scope>
    <source>
        <strain evidence="4">DSM 21036</strain>
    </source>
</reference>
<dbReference type="Pfam" id="PF07676">
    <property type="entry name" value="PD40"/>
    <property type="match status" value="2"/>
</dbReference>
<gene>
    <name evidence="4" type="ORF">OM076_01105</name>
</gene>
<feature type="region of interest" description="Disordered" evidence="2">
    <location>
        <begin position="316"/>
        <end position="340"/>
    </location>
</feature>